<name>A0A938YG25_9ACTN</name>
<dbReference type="Proteomes" id="UP000663792">
    <property type="component" value="Unassembled WGS sequence"/>
</dbReference>
<dbReference type="GO" id="GO:0003697">
    <property type="term" value="F:single-stranded DNA binding"/>
    <property type="evidence" value="ECO:0007669"/>
    <property type="project" value="InterPro"/>
</dbReference>
<protein>
    <submittedName>
        <fullName evidence="4">Single-stranded DNA-binding protein</fullName>
    </submittedName>
</protein>
<dbReference type="CDD" id="cd04496">
    <property type="entry name" value="SSB_OBF"/>
    <property type="match status" value="1"/>
</dbReference>
<sequence>MRTDAASVTIVGRAANQPALHGAGPSERVQFRVISTERRYDPGSGTWTDGDEYAVQVTCWRSLAGGVISTVRKGDPVVVLGRIVSRRYEKNGEPAWFTEVKADAVGLDVARLGGRMRRTDEQLRATDSMDSGAAGTGTGSGGPDADLRGVPVGDPPQDDDGPQPA</sequence>
<evidence type="ECO:0000313" key="4">
    <source>
        <dbReference type="EMBL" id="MBM9467165.1"/>
    </source>
</evidence>
<dbReference type="SUPFAM" id="SSF50249">
    <property type="entry name" value="Nucleic acid-binding proteins"/>
    <property type="match status" value="1"/>
</dbReference>
<reference evidence="4" key="1">
    <citation type="submission" date="2021-01" db="EMBL/GenBank/DDBJ databases">
        <title>YIM 132084 draft genome.</title>
        <authorList>
            <person name="An D."/>
        </authorList>
    </citation>
    <scope>NUCLEOTIDE SEQUENCE</scope>
    <source>
        <strain evidence="4">YIM 132084</strain>
    </source>
</reference>
<dbReference type="RefSeq" id="WP_205260126.1">
    <property type="nucleotide sequence ID" value="NZ_JAERWK010000010.1"/>
</dbReference>
<dbReference type="AlphaFoldDB" id="A0A938YG25"/>
<dbReference type="EMBL" id="JAERWK010000010">
    <property type="protein sequence ID" value="MBM9467165.1"/>
    <property type="molecule type" value="Genomic_DNA"/>
</dbReference>
<accession>A0A938YG25</accession>
<comment type="caution">
    <text evidence="4">The sequence shown here is derived from an EMBL/GenBank/DDBJ whole genome shotgun (WGS) entry which is preliminary data.</text>
</comment>
<proteinExistence type="predicted"/>
<dbReference type="InterPro" id="IPR012340">
    <property type="entry name" value="NA-bd_OB-fold"/>
</dbReference>
<dbReference type="PROSITE" id="PS50935">
    <property type="entry name" value="SSB"/>
    <property type="match status" value="1"/>
</dbReference>
<dbReference type="Pfam" id="PF00436">
    <property type="entry name" value="SSB"/>
    <property type="match status" value="1"/>
</dbReference>
<keyword evidence="1 2" id="KW-0238">DNA-binding</keyword>
<gene>
    <name evidence="4" type="ORF">JL106_07700</name>
</gene>
<evidence type="ECO:0000256" key="3">
    <source>
        <dbReference type="SAM" id="MobiDB-lite"/>
    </source>
</evidence>
<evidence type="ECO:0000256" key="2">
    <source>
        <dbReference type="PROSITE-ProRule" id="PRU00252"/>
    </source>
</evidence>
<evidence type="ECO:0000313" key="5">
    <source>
        <dbReference type="Proteomes" id="UP000663792"/>
    </source>
</evidence>
<feature type="region of interest" description="Disordered" evidence="3">
    <location>
        <begin position="118"/>
        <end position="165"/>
    </location>
</feature>
<dbReference type="InterPro" id="IPR000424">
    <property type="entry name" value="Primosome_PriB/ssb"/>
</dbReference>
<feature type="compositionally biased region" description="Acidic residues" evidence="3">
    <location>
        <begin position="156"/>
        <end position="165"/>
    </location>
</feature>
<keyword evidence="5" id="KW-1185">Reference proteome</keyword>
<dbReference type="Gene3D" id="2.40.50.140">
    <property type="entry name" value="Nucleic acid-binding proteins"/>
    <property type="match status" value="1"/>
</dbReference>
<organism evidence="4 5">
    <name type="scientific">Nakamurella leprariae</name>
    <dbReference type="NCBI Taxonomy" id="2803911"/>
    <lineage>
        <taxon>Bacteria</taxon>
        <taxon>Bacillati</taxon>
        <taxon>Actinomycetota</taxon>
        <taxon>Actinomycetes</taxon>
        <taxon>Nakamurellales</taxon>
        <taxon>Nakamurellaceae</taxon>
        <taxon>Nakamurella</taxon>
    </lineage>
</organism>
<evidence type="ECO:0000256" key="1">
    <source>
        <dbReference type="ARBA" id="ARBA00023125"/>
    </source>
</evidence>